<evidence type="ECO:0008006" key="3">
    <source>
        <dbReference type="Google" id="ProtNLM"/>
    </source>
</evidence>
<gene>
    <name evidence="1" type="ORF">TWF718_007916</name>
</gene>
<reference evidence="1 2" key="1">
    <citation type="submission" date="2019-10" db="EMBL/GenBank/DDBJ databases">
        <authorList>
            <person name="Palmer J.M."/>
        </authorList>
    </citation>
    <scope>NUCLEOTIDE SEQUENCE [LARGE SCALE GENOMIC DNA]</scope>
    <source>
        <strain evidence="1 2">TWF718</strain>
    </source>
</reference>
<dbReference type="Gene3D" id="2.60.40.640">
    <property type="match status" value="1"/>
</dbReference>
<accession>A0AAN8MVG1</accession>
<dbReference type="AlphaFoldDB" id="A0AAN8MVG1"/>
<sequence>MPRAGFKLAPGINVDLERPDGIFLPGDIINANVVVNSITGLSGGQNNVHINFYGRSKVLIIRNTGEGKDYYRGRAILFQQKFFLEGPPVSEGNGLEKWGLSVQIPTHTVPGEYKYNDTWKKSKSSKYLDNVEMDISQHPLPGVFYYCGESGGTKGECYVEYVMEVSLRPTREIQDPNDKKKKKEPDVPTTIVPLVVRTRSSEHPIRYSEYLQGTSEEVRIKTLKLLPQFATENLGFKQNLKSVFQPSKIPNYFFDLKVTCPSTIQLDNPSHFPFRISIIPKHNSSERRSSNADSIFKNGDSSKLPDVQITAFSLCLKMWSLMRARAVLKWDSTTEKHHDFAISPDLPPHMVGYVVPREGGTGILGYRHPDESNDLMGREEYLDLGQLLNLRLSRTHSTRLEGERNEFKVKRPLWSSFKTYNIQCYYEWKYKITLTCAGETHVVEGKQRVELIGQSEEQEQNIALDKQGIKKKWGELMEGAEGAAALLGLVGEIVAEAVNDS</sequence>
<evidence type="ECO:0000313" key="1">
    <source>
        <dbReference type="EMBL" id="KAK6342513.1"/>
    </source>
</evidence>
<keyword evidence="2" id="KW-1185">Reference proteome</keyword>
<name>A0AAN8MVG1_9PEZI</name>
<evidence type="ECO:0000313" key="2">
    <source>
        <dbReference type="Proteomes" id="UP001313282"/>
    </source>
</evidence>
<dbReference type="InterPro" id="IPR014752">
    <property type="entry name" value="Arrestin-like_C"/>
</dbReference>
<dbReference type="Proteomes" id="UP001313282">
    <property type="component" value="Unassembled WGS sequence"/>
</dbReference>
<organism evidence="1 2">
    <name type="scientific">Orbilia javanica</name>
    <dbReference type="NCBI Taxonomy" id="47235"/>
    <lineage>
        <taxon>Eukaryota</taxon>
        <taxon>Fungi</taxon>
        <taxon>Dikarya</taxon>
        <taxon>Ascomycota</taxon>
        <taxon>Pezizomycotina</taxon>
        <taxon>Orbiliomycetes</taxon>
        <taxon>Orbiliales</taxon>
        <taxon>Orbiliaceae</taxon>
        <taxon>Orbilia</taxon>
    </lineage>
</organism>
<comment type="caution">
    <text evidence="1">The sequence shown here is derived from an EMBL/GenBank/DDBJ whole genome shotgun (WGS) entry which is preliminary data.</text>
</comment>
<protein>
    <recommendedName>
        <fullName evidence="3">Arrestin-like N-terminal domain-containing protein</fullName>
    </recommendedName>
</protein>
<proteinExistence type="predicted"/>
<dbReference type="EMBL" id="JAVHNR010000005">
    <property type="protein sequence ID" value="KAK6342513.1"/>
    <property type="molecule type" value="Genomic_DNA"/>
</dbReference>